<dbReference type="Proteomes" id="UP000265768">
    <property type="component" value="Unassembled WGS sequence"/>
</dbReference>
<dbReference type="OrthoDB" id="557859at2"/>
<sequence>MGDAHDAAGDGPVTEVRTSDLRNDMAGYLARVTRGERLAVTARGKRIAMLIPATPPPRVETVGAVAVAEVPKGRAAHVHRVKLLRALEAATAVKYLGVTPAPLRQYVVALPGRPTRKRNLTKHEVTAYAAAWADAMRARGRPLEEVEELLRDR</sequence>
<evidence type="ECO:0000313" key="3">
    <source>
        <dbReference type="Proteomes" id="UP000265768"/>
    </source>
</evidence>
<evidence type="ECO:0000256" key="1">
    <source>
        <dbReference type="ARBA" id="ARBA00009981"/>
    </source>
</evidence>
<dbReference type="RefSeq" id="WP_119931963.1">
    <property type="nucleotide sequence ID" value="NZ_QZEY01000042.1"/>
</dbReference>
<dbReference type="SUPFAM" id="SSF143120">
    <property type="entry name" value="YefM-like"/>
    <property type="match status" value="1"/>
</dbReference>
<protein>
    <submittedName>
        <fullName evidence="2">Type II toxin-antitoxin system prevent-host-death family antitoxin</fullName>
    </submittedName>
</protein>
<organism evidence="2 3">
    <name type="scientific">Bailinhaonella thermotolerans</name>
    <dbReference type="NCBI Taxonomy" id="1070861"/>
    <lineage>
        <taxon>Bacteria</taxon>
        <taxon>Bacillati</taxon>
        <taxon>Actinomycetota</taxon>
        <taxon>Actinomycetes</taxon>
        <taxon>Streptosporangiales</taxon>
        <taxon>Streptosporangiaceae</taxon>
        <taxon>Bailinhaonella</taxon>
    </lineage>
</organism>
<name>A0A3A3ZYS7_9ACTN</name>
<gene>
    <name evidence="2" type="ORF">D5H75_40560</name>
</gene>
<accession>A0A3A3ZYS7</accession>
<dbReference type="InterPro" id="IPR036165">
    <property type="entry name" value="YefM-like_sf"/>
</dbReference>
<comment type="caution">
    <text evidence="2">The sequence shown here is derived from an EMBL/GenBank/DDBJ whole genome shotgun (WGS) entry which is preliminary data.</text>
</comment>
<proteinExistence type="inferred from homology"/>
<dbReference type="EMBL" id="QZEY01000042">
    <property type="protein sequence ID" value="RJL19241.1"/>
    <property type="molecule type" value="Genomic_DNA"/>
</dbReference>
<keyword evidence="3" id="KW-1185">Reference proteome</keyword>
<reference evidence="2 3" key="1">
    <citation type="submission" date="2018-09" db="EMBL/GenBank/DDBJ databases">
        <title>YIM 75507 draft genome.</title>
        <authorList>
            <person name="Tang S."/>
            <person name="Feng Y."/>
        </authorList>
    </citation>
    <scope>NUCLEOTIDE SEQUENCE [LARGE SCALE GENOMIC DNA]</scope>
    <source>
        <strain evidence="2 3">YIM 75507</strain>
    </source>
</reference>
<dbReference type="NCBIfam" id="TIGR01552">
    <property type="entry name" value="phd_fam"/>
    <property type="match status" value="1"/>
</dbReference>
<dbReference type="AlphaFoldDB" id="A0A3A3ZYS7"/>
<evidence type="ECO:0000313" key="2">
    <source>
        <dbReference type="EMBL" id="RJL19241.1"/>
    </source>
</evidence>
<comment type="similarity">
    <text evidence="1">Belongs to the phD/YefM antitoxin family.</text>
</comment>